<dbReference type="EMBL" id="AZHC01000001">
    <property type="protein sequence ID" value="OAA51907.1"/>
    <property type="molecule type" value="Genomic_DNA"/>
</dbReference>
<reference evidence="1 2" key="1">
    <citation type="journal article" date="2016" name="Genome Biol. Evol.">
        <title>Divergent and convergent evolution of fungal pathogenicity.</title>
        <authorList>
            <person name="Shang Y."/>
            <person name="Xiao G."/>
            <person name="Zheng P."/>
            <person name="Cen K."/>
            <person name="Zhan S."/>
            <person name="Wang C."/>
        </authorList>
    </citation>
    <scope>NUCLEOTIDE SEQUENCE [LARGE SCALE GENOMIC DNA]</scope>
    <source>
        <strain evidence="1 2">RCEF 4871</strain>
    </source>
</reference>
<gene>
    <name evidence="1" type="ORF">NOR_00500</name>
</gene>
<dbReference type="Proteomes" id="UP000243498">
    <property type="component" value="Unassembled WGS sequence"/>
</dbReference>
<evidence type="ECO:0000313" key="1">
    <source>
        <dbReference type="EMBL" id="OAA51907.1"/>
    </source>
</evidence>
<name>A0A167KM45_METRR</name>
<keyword evidence="2" id="KW-1185">Reference proteome</keyword>
<evidence type="ECO:0000313" key="2">
    <source>
        <dbReference type="Proteomes" id="UP000243498"/>
    </source>
</evidence>
<accession>A0A167KM45</accession>
<comment type="caution">
    <text evidence="1">The sequence shown here is derived from an EMBL/GenBank/DDBJ whole genome shotgun (WGS) entry which is preliminary data.</text>
</comment>
<protein>
    <submittedName>
        <fullName evidence="1">Uncharacterized protein</fullName>
    </submittedName>
</protein>
<proteinExistence type="predicted"/>
<dbReference type="AlphaFoldDB" id="A0A167KM45"/>
<organism evidence="1 2">
    <name type="scientific">Metarhizium rileyi (strain RCEF 4871)</name>
    <name type="common">Nomuraea rileyi</name>
    <dbReference type="NCBI Taxonomy" id="1649241"/>
    <lineage>
        <taxon>Eukaryota</taxon>
        <taxon>Fungi</taxon>
        <taxon>Dikarya</taxon>
        <taxon>Ascomycota</taxon>
        <taxon>Pezizomycotina</taxon>
        <taxon>Sordariomycetes</taxon>
        <taxon>Hypocreomycetidae</taxon>
        <taxon>Hypocreales</taxon>
        <taxon>Clavicipitaceae</taxon>
        <taxon>Metarhizium</taxon>
    </lineage>
</organism>
<sequence>MARIRDQIWYIVNAIEAKNHVRRLDTEHAHVDVPSGRVHDGLKRQRGTTAVAGQNVVATEAGAPLKE</sequence>